<dbReference type="InterPro" id="IPR036237">
    <property type="entry name" value="Xyl_isomerase-like_sf"/>
</dbReference>
<dbReference type="AlphaFoldDB" id="A0A6J4UGJ3"/>
<evidence type="ECO:0000259" key="1">
    <source>
        <dbReference type="Pfam" id="PF01261"/>
    </source>
</evidence>
<gene>
    <name evidence="2" type="ORF">AVDCRST_MAG43-843</name>
</gene>
<dbReference type="PANTHER" id="PTHR12110:SF21">
    <property type="entry name" value="XYLOSE ISOMERASE-LIKE TIM BARREL DOMAIN-CONTAINING PROTEIN"/>
    <property type="match status" value="1"/>
</dbReference>
<evidence type="ECO:0000313" key="2">
    <source>
        <dbReference type="EMBL" id="CAA9548030.1"/>
    </source>
</evidence>
<feature type="domain" description="Xylose isomerase-like TIM barrel" evidence="1">
    <location>
        <begin position="19"/>
        <end position="257"/>
    </location>
</feature>
<name>A0A6J4UGJ3_9BACT</name>
<organism evidence="2">
    <name type="scientific">uncultured Thermomicrobiales bacterium</name>
    <dbReference type="NCBI Taxonomy" id="1645740"/>
    <lineage>
        <taxon>Bacteria</taxon>
        <taxon>Pseudomonadati</taxon>
        <taxon>Thermomicrobiota</taxon>
        <taxon>Thermomicrobia</taxon>
        <taxon>Thermomicrobiales</taxon>
        <taxon>environmental samples</taxon>
    </lineage>
</organism>
<proteinExistence type="predicted"/>
<dbReference type="InterPro" id="IPR013022">
    <property type="entry name" value="Xyl_isomerase-like_TIM-brl"/>
</dbReference>
<dbReference type="SUPFAM" id="SSF51658">
    <property type="entry name" value="Xylose isomerase-like"/>
    <property type="match status" value="1"/>
</dbReference>
<dbReference type="PANTHER" id="PTHR12110">
    <property type="entry name" value="HYDROXYPYRUVATE ISOMERASE"/>
    <property type="match status" value="1"/>
</dbReference>
<accession>A0A6J4UGJ3</accession>
<reference evidence="2" key="1">
    <citation type="submission" date="2020-02" db="EMBL/GenBank/DDBJ databases">
        <authorList>
            <person name="Meier V. D."/>
        </authorList>
    </citation>
    <scope>NUCLEOTIDE SEQUENCE</scope>
    <source>
        <strain evidence="2">AVDCRST_MAG43</strain>
    </source>
</reference>
<protein>
    <recommendedName>
        <fullName evidence="1">Xylose isomerase-like TIM barrel domain-containing protein</fullName>
    </recommendedName>
</protein>
<dbReference type="Pfam" id="PF01261">
    <property type="entry name" value="AP_endonuc_2"/>
    <property type="match status" value="1"/>
</dbReference>
<dbReference type="InterPro" id="IPR050312">
    <property type="entry name" value="IolE/XylAMocC-like"/>
</dbReference>
<dbReference type="EMBL" id="CADCWI010000040">
    <property type="protein sequence ID" value="CAA9548030.1"/>
    <property type="molecule type" value="Genomic_DNA"/>
</dbReference>
<sequence length="270" mass="29200">MELGIFETVFMRSTLIETFRAVDDAGFSSVQFDFASAGIGSQPEVIPEGIAQRVSEDALRAGIRIASVSGTFNMIHPDRSVRERGLMSLEAIAAACSTLQTDIVTLCTGTRDAESMWRLHPDNGSPDAWTDLSETMERALAIADRHDVRLVIEPEPANVVSNADRAIKLLEEMADPRLKVVLDPANILAGDPDRSPEAALDHAFDLVGGHIVLAHAKDLDGNGSFCAAGTGIVPWAHYHRLLQSISYNGDVIFHTLDEDQAPSARMVLIA</sequence>
<dbReference type="Gene3D" id="3.20.20.150">
    <property type="entry name" value="Divalent-metal-dependent TIM barrel enzymes"/>
    <property type="match status" value="1"/>
</dbReference>